<protein>
    <recommendedName>
        <fullName evidence="3">Transposase</fullName>
    </recommendedName>
</protein>
<evidence type="ECO:0000313" key="1">
    <source>
        <dbReference type="EMBL" id="UFZ04594.1"/>
    </source>
</evidence>
<accession>A0ABY3RBL9</accession>
<dbReference type="EMBL" id="CP088156">
    <property type="protein sequence ID" value="UFZ04594.1"/>
    <property type="molecule type" value="Genomic_DNA"/>
</dbReference>
<keyword evidence="2" id="KW-1185">Reference proteome</keyword>
<evidence type="ECO:0008006" key="3">
    <source>
        <dbReference type="Google" id="ProtNLM"/>
    </source>
</evidence>
<evidence type="ECO:0000313" key="2">
    <source>
        <dbReference type="Proteomes" id="UP001431010"/>
    </source>
</evidence>
<proteinExistence type="predicted"/>
<gene>
    <name evidence="1" type="ORF">LQG66_36350</name>
</gene>
<dbReference type="Proteomes" id="UP001431010">
    <property type="component" value="Chromosome"/>
</dbReference>
<organism evidence="1 2">
    <name type="scientific">Bradyrhizobium ontarionense</name>
    <dbReference type="NCBI Taxonomy" id="2898149"/>
    <lineage>
        <taxon>Bacteria</taxon>
        <taxon>Pseudomonadati</taxon>
        <taxon>Pseudomonadota</taxon>
        <taxon>Alphaproteobacteria</taxon>
        <taxon>Hyphomicrobiales</taxon>
        <taxon>Nitrobacteraceae</taxon>
        <taxon>Bradyrhizobium</taxon>
    </lineage>
</organism>
<dbReference type="RefSeq" id="WP_231321429.1">
    <property type="nucleotide sequence ID" value="NZ_CP088156.1"/>
</dbReference>
<sequence length="50" mass="5392">MGLQELITAEDDTLVNGILRVVAIAKGQRTLGRIAAHFTEDERIALLAGM</sequence>
<reference evidence="1" key="1">
    <citation type="journal article" date="2024" name="Antonie Van Leeuwenhoek">
        <title>Bradyrhizobium ontarionense sp. nov., a novel bacterial symbiont isolated from Aeschynomene indica (Indian jointvetch), harbours photosynthesis, nitrogen fixation and nitrous oxide (N2O) reductase genes.</title>
        <authorList>
            <person name="Bromfield E.S.P."/>
            <person name="Cloutier S."/>
        </authorList>
    </citation>
    <scope>NUCLEOTIDE SEQUENCE</scope>
    <source>
        <strain evidence="1">A19</strain>
    </source>
</reference>
<name>A0ABY3RBL9_9BRAD</name>